<evidence type="ECO:0000313" key="10">
    <source>
        <dbReference type="EMBL" id="MDR6227141.1"/>
    </source>
</evidence>
<dbReference type="PANTHER" id="PTHR34582:SF5">
    <property type="entry name" value="UPF0702 TRANSMEMBRANE PROTEIN YETF"/>
    <property type="match status" value="1"/>
</dbReference>
<feature type="transmembrane region" description="Helical" evidence="7">
    <location>
        <begin position="6"/>
        <end position="24"/>
    </location>
</feature>
<dbReference type="PANTHER" id="PTHR34582">
    <property type="entry name" value="UPF0702 TRANSMEMBRANE PROTEIN YCAP"/>
    <property type="match status" value="1"/>
</dbReference>
<dbReference type="Gene3D" id="3.30.240.20">
    <property type="entry name" value="bsu07140 like domains"/>
    <property type="match status" value="2"/>
</dbReference>
<dbReference type="InterPro" id="IPR048454">
    <property type="entry name" value="YetF_N"/>
</dbReference>
<feature type="transmembrane region" description="Helical" evidence="7">
    <location>
        <begin position="36"/>
        <end position="55"/>
    </location>
</feature>
<comment type="similarity">
    <text evidence="2">Belongs to the UPF0702 family.</text>
</comment>
<comment type="subcellular location">
    <subcellularLocation>
        <location evidence="1">Cell membrane</location>
        <topology evidence="1">Multi-pass membrane protein</topology>
    </subcellularLocation>
</comment>
<dbReference type="Pfam" id="PF04239">
    <property type="entry name" value="DUF421"/>
    <property type="match status" value="1"/>
</dbReference>
<evidence type="ECO:0000256" key="6">
    <source>
        <dbReference type="ARBA" id="ARBA00023136"/>
    </source>
</evidence>
<proteinExistence type="inferred from homology"/>
<accession>A0ABU1IQR7</accession>
<feature type="domain" description="YetF-like N-terminal transmembrane" evidence="9">
    <location>
        <begin position="9"/>
        <end position="81"/>
    </location>
</feature>
<evidence type="ECO:0000259" key="9">
    <source>
        <dbReference type="Pfam" id="PF20730"/>
    </source>
</evidence>
<dbReference type="InterPro" id="IPR023090">
    <property type="entry name" value="UPF0702_alpha/beta_dom_sf"/>
</dbReference>
<evidence type="ECO:0000256" key="2">
    <source>
        <dbReference type="ARBA" id="ARBA00006448"/>
    </source>
</evidence>
<dbReference type="Proteomes" id="UP001185012">
    <property type="component" value="Unassembled WGS sequence"/>
</dbReference>
<evidence type="ECO:0000259" key="8">
    <source>
        <dbReference type="Pfam" id="PF04239"/>
    </source>
</evidence>
<evidence type="ECO:0000313" key="11">
    <source>
        <dbReference type="Proteomes" id="UP001185012"/>
    </source>
</evidence>
<evidence type="ECO:0000256" key="1">
    <source>
        <dbReference type="ARBA" id="ARBA00004651"/>
    </source>
</evidence>
<dbReference type="RefSeq" id="WP_309867996.1">
    <property type="nucleotide sequence ID" value="NZ_JAVDQG010000007.1"/>
</dbReference>
<keyword evidence="11" id="KW-1185">Reference proteome</keyword>
<evidence type="ECO:0000256" key="3">
    <source>
        <dbReference type="ARBA" id="ARBA00022475"/>
    </source>
</evidence>
<dbReference type="InterPro" id="IPR007353">
    <property type="entry name" value="DUF421"/>
</dbReference>
<feature type="domain" description="YetF C-terminal" evidence="8">
    <location>
        <begin position="83"/>
        <end position="216"/>
    </location>
</feature>
<comment type="caution">
    <text evidence="10">The sequence shown here is derived from an EMBL/GenBank/DDBJ whole genome shotgun (WGS) entry which is preliminary data.</text>
</comment>
<reference evidence="10 11" key="1">
    <citation type="submission" date="2023-07" db="EMBL/GenBank/DDBJ databases">
        <title>Genomic Encyclopedia of Type Strains, Phase IV (KMG-IV): sequencing the most valuable type-strain genomes for metagenomic binning, comparative biology and taxonomic classification.</title>
        <authorList>
            <person name="Goeker M."/>
        </authorList>
    </citation>
    <scope>NUCLEOTIDE SEQUENCE [LARGE SCALE GENOMIC DNA]</scope>
    <source>
        <strain evidence="10 11">DSM 45903</strain>
    </source>
</reference>
<protein>
    <submittedName>
        <fullName evidence="10">Uncharacterized membrane protein YcaP (DUF421 family)</fullName>
    </submittedName>
</protein>
<dbReference type="Pfam" id="PF20730">
    <property type="entry name" value="YetF_N"/>
    <property type="match status" value="1"/>
</dbReference>
<evidence type="ECO:0000256" key="7">
    <source>
        <dbReference type="SAM" id="Phobius"/>
    </source>
</evidence>
<feature type="transmembrane region" description="Helical" evidence="7">
    <location>
        <begin position="61"/>
        <end position="81"/>
    </location>
</feature>
<organism evidence="10 11">
    <name type="scientific">Desmospora profundinema</name>
    <dbReference type="NCBI Taxonomy" id="1571184"/>
    <lineage>
        <taxon>Bacteria</taxon>
        <taxon>Bacillati</taxon>
        <taxon>Bacillota</taxon>
        <taxon>Bacilli</taxon>
        <taxon>Bacillales</taxon>
        <taxon>Thermoactinomycetaceae</taxon>
        <taxon>Desmospora</taxon>
    </lineage>
</organism>
<name>A0ABU1IQR7_9BACL</name>
<keyword evidence="4 7" id="KW-0812">Transmembrane</keyword>
<gene>
    <name evidence="10" type="ORF">JOE21_003153</name>
</gene>
<evidence type="ECO:0000256" key="4">
    <source>
        <dbReference type="ARBA" id="ARBA00022692"/>
    </source>
</evidence>
<keyword evidence="5 7" id="KW-1133">Transmembrane helix</keyword>
<evidence type="ECO:0000256" key="5">
    <source>
        <dbReference type="ARBA" id="ARBA00022989"/>
    </source>
</evidence>
<dbReference type="EMBL" id="JAVDQG010000007">
    <property type="protein sequence ID" value="MDR6227141.1"/>
    <property type="molecule type" value="Genomic_DNA"/>
</dbReference>
<keyword evidence="6 7" id="KW-0472">Membrane</keyword>
<sequence>MEEVHIGLLTIKLVLGFIALFIVIKVTGRTSINQLTPFHLVFVFVLGELVGNMLYEQHVGILVFVYALGVWTVLMWGVEFISQKMKWTRSYLVGDPSIIIRNGMIDREELKKNKLDMNQVLSLLRQDDVFSVREVQYGILEPNGEITVLLKSKYQQPVKQDFNLPENQVDLPTSLIIDGEILLDNLRKLGFDQNWLKKQLEAHHYDNEKDIFYADWRESDGIHISPRSQ</sequence>
<keyword evidence="3" id="KW-1003">Cell membrane</keyword>